<name>A0A6M5YMR9_9BACT</name>
<evidence type="ECO:0000313" key="3">
    <source>
        <dbReference type="EMBL" id="QJW95409.1"/>
    </source>
</evidence>
<keyword evidence="4" id="KW-1185">Reference proteome</keyword>
<feature type="region of interest" description="Disordered" evidence="2">
    <location>
        <begin position="106"/>
        <end position="128"/>
    </location>
</feature>
<dbReference type="AlphaFoldDB" id="A0A6M5YMR9"/>
<feature type="compositionally biased region" description="Polar residues" evidence="2">
    <location>
        <begin position="113"/>
        <end position="128"/>
    </location>
</feature>
<dbReference type="EMBL" id="CP053452">
    <property type="protein sequence ID" value="QJW95409.1"/>
    <property type="molecule type" value="Genomic_DNA"/>
</dbReference>
<feature type="region of interest" description="Disordered" evidence="2">
    <location>
        <begin position="1"/>
        <end position="22"/>
    </location>
</feature>
<dbReference type="KEGG" id="ftj:FTUN_2958"/>
<reference evidence="4" key="1">
    <citation type="submission" date="2020-05" db="EMBL/GenBank/DDBJ databases">
        <title>Frigoriglobus tundricola gen. nov., sp. nov., a psychrotolerant cellulolytic planctomycete of the family Gemmataceae with two divergent copies of 16S rRNA gene.</title>
        <authorList>
            <person name="Kulichevskaya I.S."/>
            <person name="Ivanova A.A."/>
            <person name="Naumoff D.G."/>
            <person name="Beletsky A.V."/>
            <person name="Rijpstra W.I.C."/>
            <person name="Sinninghe Damste J.S."/>
            <person name="Mardanov A.V."/>
            <person name="Ravin N.V."/>
            <person name="Dedysh S.N."/>
        </authorList>
    </citation>
    <scope>NUCLEOTIDE SEQUENCE [LARGE SCALE GENOMIC DNA]</scope>
    <source>
        <strain evidence="4">PL17</strain>
    </source>
</reference>
<feature type="coiled-coil region" evidence="1">
    <location>
        <begin position="75"/>
        <end position="105"/>
    </location>
</feature>
<sequence>MSDPTATPAIRSATRKPLAAEPAGSLVFDVGNGFTVTVTASGKLRGVRATKNALERAVRLARKAIDAGITDDAPFQELLAAISEAEKLARAAQEANERVKNALFERRAAQAGDPQTTPNATTTSVTLP</sequence>
<protein>
    <submittedName>
        <fullName evidence="3">Uncharacterized protein</fullName>
    </submittedName>
</protein>
<proteinExistence type="predicted"/>
<gene>
    <name evidence="3" type="ORF">FTUN_2958</name>
</gene>
<evidence type="ECO:0000313" key="4">
    <source>
        <dbReference type="Proteomes" id="UP000503447"/>
    </source>
</evidence>
<dbReference type="Proteomes" id="UP000503447">
    <property type="component" value="Chromosome"/>
</dbReference>
<organism evidence="3 4">
    <name type="scientific">Frigoriglobus tundricola</name>
    <dbReference type="NCBI Taxonomy" id="2774151"/>
    <lineage>
        <taxon>Bacteria</taxon>
        <taxon>Pseudomonadati</taxon>
        <taxon>Planctomycetota</taxon>
        <taxon>Planctomycetia</taxon>
        <taxon>Gemmatales</taxon>
        <taxon>Gemmataceae</taxon>
        <taxon>Frigoriglobus</taxon>
    </lineage>
</organism>
<accession>A0A6M5YMR9</accession>
<evidence type="ECO:0000256" key="2">
    <source>
        <dbReference type="SAM" id="MobiDB-lite"/>
    </source>
</evidence>
<keyword evidence="1" id="KW-0175">Coiled coil</keyword>
<evidence type="ECO:0000256" key="1">
    <source>
        <dbReference type="SAM" id="Coils"/>
    </source>
</evidence>